<dbReference type="SMART" id="SM00450">
    <property type="entry name" value="RHOD"/>
    <property type="match status" value="1"/>
</dbReference>
<evidence type="ECO:0000259" key="1">
    <source>
        <dbReference type="PROSITE" id="PS50206"/>
    </source>
</evidence>
<dbReference type="EMBL" id="CP034593">
    <property type="protein sequence ID" value="AZQ77811.1"/>
    <property type="molecule type" value="Genomic_DNA"/>
</dbReference>
<dbReference type="Pfam" id="PF00581">
    <property type="entry name" value="Rhodanese"/>
    <property type="match status" value="1"/>
</dbReference>
<name>A0A3Q9G5E9_9ACTO</name>
<proteinExistence type="predicted"/>
<accession>A0A3Q9G5E9</accession>
<organism evidence="2 3">
    <name type="scientific">Flaviflexus ciconiae</name>
    <dbReference type="NCBI Taxonomy" id="2496867"/>
    <lineage>
        <taxon>Bacteria</taxon>
        <taxon>Bacillati</taxon>
        <taxon>Actinomycetota</taxon>
        <taxon>Actinomycetes</taxon>
        <taxon>Actinomycetales</taxon>
        <taxon>Actinomycetaceae</taxon>
        <taxon>Flaviflexus</taxon>
    </lineage>
</organism>
<dbReference type="PANTHER" id="PTHR45431:SF3">
    <property type="entry name" value="RHODANESE-LIKE DOMAIN-CONTAINING PROTEIN 15, CHLOROPLASTIC"/>
    <property type="match status" value="1"/>
</dbReference>
<dbReference type="PANTHER" id="PTHR45431">
    <property type="entry name" value="RHODANESE-LIKE DOMAIN-CONTAINING PROTEIN 15, CHLOROPLASTIC"/>
    <property type="match status" value="1"/>
</dbReference>
<dbReference type="Proteomes" id="UP000280344">
    <property type="component" value="Chromosome"/>
</dbReference>
<dbReference type="KEGG" id="flh:EJ997_11125"/>
<gene>
    <name evidence="2" type="ORF">EJ997_11125</name>
</gene>
<evidence type="ECO:0000313" key="2">
    <source>
        <dbReference type="EMBL" id="AZQ77811.1"/>
    </source>
</evidence>
<evidence type="ECO:0000313" key="3">
    <source>
        <dbReference type="Proteomes" id="UP000280344"/>
    </source>
</evidence>
<dbReference type="InterPro" id="IPR001763">
    <property type="entry name" value="Rhodanese-like_dom"/>
</dbReference>
<dbReference type="PROSITE" id="PS50206">
    <property type="entry name" value="RHODANESE_3"/>
    <property type="match status" value="1"/>
</dbReference>
<dbReference type="Gene3D" id="3.40.250.10">
    <property type="entry name" value="Rhodanese-like domain"/>
    <property type="match status" value="1"/>
</dbReference>
<sequence length="114" mass="11837">MFCHLISLTAILPLAAGTPSESDLPEGAIILDMRTPGEYAGGHLDGAQLVDFNAGEVQLAIPELDPNADYLVYCRSGNRSGQGMALMQQAGFTSVTNLGSLEDASAATGINIVQ</sequence>
<reference evidence="2 3" key="1">
    <citation type="submission" date="2018-12" db="EMBL/GenBank/DDBJ databases">
        <title>Complete genome sequence of Flaviflexus sp. H23T48.</title>
        <authorList>
            <person name="Bae J.-W."/>
            <person name="Lee J.-Y."/>
        </authorList>
    </citation>
    <scope>NUCLEOTIDE SEQUENCE [LARGE SCALE GENOMIC DNA]</scope>
    <source>
        <strain evidence="2 3">H23T48</strain>
    </source>
</reference>
<protein>
    <submittedName>
        <fullName evidence="2">Rhodanese-like domain-containing protein</fullName>
    </submittedName>
</protein>
<dbReference type="SUPFAM" id="SSF52821">
    <property type="entry name" value="Rhodanese/Cell cycle control phosphatase"/>
    <property type="match status" value="1"/>
</dbReference>
<dbReference type="CDD" id="cd00158">
    <property type="entry name" value="RHOD"/>
    <property type="match status" value="1"/>
</dbReference>
<keyword evidence="3" id="KW-1185">Reference proteome</keyword>
<dbReference type="AlphaFoldDB" id="A0A3Q9G5E9"/>
<dbReference type="OrthoDB" id="9800872at2"/>
<feature type="domain" description="Rhodanese" evidence="1">
    <location>
        <begin position="24"/>
        <end position="98"/>
    </location>
</feature>
<dbReference type="InterPro" id="IPR052367">
    <property type="entry name" value="Thiosulfate_ST/Rhodanese-like"/>
</dbReference>
<dbReference type="RefSeq" id="WP_126704614.1">
    <property type="nucleotide sequence ID" value="NZ_CP034593.1"/>
</dbReference>
<dbReference type="InterPro" id="IPR036873">
    <property type="entry name" value="Rhodanese-like_dom_sf"/>
</dbReference>